<proteinExistence type="predicted"/>
<protein>
    <submittedName>
        <fullName evidence="1">Uncharacterized protein</fullName>
    </submittedName>
</protein>
<gene>
    <name evidence="1" type="ORF">MAR_034706</name>
</gene>
<evidence type="ECO:0000313" key="2">
    <source>
        <dbReference type="Proteomes" id="UP001164746"/>
    </source>
</evidence>
<accession>A0ABY7EIB5</accession>
<keyword evidence="2" id="KW-1185">Reference proteome</keyword>
<name>A0ABY7EIB5_MYAAR</name>
<reference evidence="1" key="1">
    <citation type="submission" date="2022-11" db="EMBL/GenBank/DDBJ databases">
        <title>Centuries of genome instability and evolution in soft-shell clam transmissible cancer (bioRxiv).</title>
        <authorList>
            <person name="Hart S.F.M."/>
            <person name="Yonemitsu M.A."/>
            <person name="Giersch R.M."/>
            <person name="Beal B.F."/>
            <person name="Arriagada G."/>
            <person name="Davis B.W."/>
            <person name="Ostrander E.A."/>
            <person name="Goff S.P."/>
            <person name="Metzger M.J."/>
        </authorList>
    </citation>
    <scope>NUCLEOTIDE SEQUENCE</scope>
    <source>
        <strain evidence="1">MELC-2E11</strain>
        <tissue evidence="1">Siphon/mantle</tissue>
    </source>
</reference>
<sequence>MQDLAGPSSHQEPWAVSASSTACVTSLLIQARNGSHILKLKLNGNQQQGWNHETTVILPQKSLYFGLSL</sequence>
<dbReference type="EMBL" id="CP111018">
    <property type="protein sequence ID" value="WAR09630.1"/>
    <property type="molecule type" value="Genomic_DNA"/>
</dbReference>
<dbReference type="Proteomes" id="UP001164746">
    <property type="component" value="Chromosome 7"/>
</dbReference>
<evidence type="ECO:0000313" key="1">
    <source>
        <dbReference type="EMBL" id="WAR09630.1"/>
    </source>
</evidence>
<organism evidence="1 2">
    <name type="scientific">Mya arenaria</name>
    <name type="common">Soft-shell clam</name>
    <dbReference type="NCBI Taxonomy" id="6604"/>
    <lineage>
        <taxon>Eukaryota</taxon>
        <taxon>Metazoa</taxon>
        <taxon>Spiralia</taxon>
        <taxon>Lophotrochozoa</taxon>
        <taxon>Mollusca</taxon>
        <taxon>Bivalvia</taxon>
        <taxon>Autobranchia</taxon>
        <taxon>Heteroconchia</taxon>
        <taxon>Euheterodonta</taxon>
        <taxon>Imparidentia</taxon>
        <taxon>Neoheterodontei</taxon>
        <taxon>Myida</taxon>
        <taxon>Myoidea</taxon>
        <taxon>Myidae</taxon>
        <taxon>Mya</taxon>
    </lineage>
</organism>